<dbReference type="Proteomes" id="UP000199516">
    <property type="component" value="Unassembled WGS sequence"/>
</dbReference>
<keyword evidence="2" id="KW-1185">Reference proteome</keyword>
<evidence type="ECO:0000313" key="2">
    <source>
        <dbReference type="Proteomes" id="UP000199516"/>
    </source>
</evidence>
<sequence>MKAHHIYRPLILSILLCITASCSNDVSLSLDEEDSYVLVDYEREFLTVHATLRNDGSQDANGLYAEFSVDDEKAAEVLGFDHLLFNEKADGMPERFTVSENSGFFISEGFVLHETIPPEHFNSTITVQISNDEETLLEASLDNLIIEEVRNDS</sequence>
<protein>
    <recommendedName>
        <fullName evidence="3">DUF4352 domain-containing protein</fullName>
    </recommendedName>
</protein>
<reference evidence="1 2" key="1">
    <citation type="submission" date="2016-10" db="EMBL/GenBank/DDBJ databases">
        <authorList>
            <person name="de Groot N.N."/>
        </authorList>
    </citation>
    <scope>NUCLEOTIDE SEQUENCE [LARGE SCALE GENOMIC DNA]</scope>
    <source>
        <strain evidence="1 2">DSM 23995</strain>
    </source>
</reference>
<evidence type="ECO:0000313" key="1">
    <source>
        <dbReference type="EMBL" id="SFE73917.1"/>
    </source>
</evidence>
<dbReference type="EMBL" id="FONT01000003">
    <property type="protein sequence ID" value="SFE73917.1"/>
    <property type="molecule type" value="Genomic_DNA"/>
</dbReference>
<dbReference type="PROSITE" id="PS51257">
    <property type="entry name" value="PROKAR_LIPOPROTEIN"/>
    <property type="match status" value="1"/>
</dbReference>
<accession>A0A1I2D029</accession>
<organism evidence="1 2">
    <name type="scientific">Alteribacillus iranensis</name>
    <dbReference type="NCBI Taxonomy" id="930128"/>
    <lineage>
        <taxon>Bacteria</taxon>
        <taxon>Bacillati</taxon>
        <taxon>Bacillota</taxon>
        <taxon>Bacilli</taxon>
        <taxon>Bacillales</taxon>
        <taxon>Bacillaceae</taxon>
        <taxon>Alteribacillus</taxon>
    </lineage>
</organism>
<gene>
    <name evidence="1" type="ORF">SAMN05192532_103314</name>
</gene>
<dbReference type="AlphaFoldDB" id="A0A1I2D029"/>
<proteinExistence type="predicted"/>
<name>A0A1I2D029_9BACI</name>
<dbReference type="RefSeq" id="WP_091660635.1">
    <property type="nucleotide sequence ID" value="NZ_FONT01000003.1"/>
</dbReference>
<evidence type="ECO:0008006" key="3">
    <source>
        <dbReference type="Google" id="ProtNLM"/>
    </source>
</evidence>